<dbReference type="OrthoDB" id="9779865at2"/>
<reference evidence="5" key="1">
    <citation type="submission" date="2016-02" db="EMBL/GenBank/DDBJ databases">
        <authorList>
            <person name="Kaur G."/>
            <person name="Nair G.R."/>
            <person name="Mayilraj S."/>
        </authorList>
    </citation>
    <scope>NUCLEOTIDE SEQUENCE [LARGE SCALE GENOMIC DNA]</scope>
    <source>
        <strain evidence="5">GA-15</strain>
    </source>
</reference>
<feature type="region of interest" description="Disordered" evidence="1">
    <location>
        <begin position="106"/>
        <end position="127"/>
    </location>
</feature>
<evidence type="ECO:0000256" key="2">
    <source>
        <dbReference type="SAM" id="Phobius"/>
    </source>
</evidence>
<sequence length="314" mass="33862">MNSSRPNLSRALQRLEANPVVQKIVHFAEEFGWWRVVAIPILAVLTVWVLVDIAVDKPAANSQPATDATSVQTSQQAAEEGPEETGPDPAEVDAAVAAVTNALPAGGAFSDGGDGTFRPVGTPGQDVGEGREVIVRYSVEVENGIDTTPYGGDTAFATMVDATLADPRGWTKDNRYKFVHVPADSRPDTRIQLTSLSTAAELCGAELETETSCHTSITGESTVLLNEARWVRGALPFEGDLGNYRQYLINHEFGHAIGYAEHQACGGDKELAPVMMQQTLSLNNAELLKLSPEEVYPDEDITCNPNPWPYPQTQ</sequence>
<evidence type="ECO:0000259" key="3">
    <source>
        <dbReference type="Pfam" id="PF11350"/>
    </source>
</evidence>
<name>A0A177IUF5_9CORY</name>
<protein>
    <recommendedName>
        <fullName evidence="3">DUF3152 domain-containing protein</fullName>
    </recommendedName>
</protein>
<evidence type="ECO:0000313" key="4">
    <source>
        <dbReference type="EMBL" id="OAH32460.1"/>
    </source>
</evidence>
<dbReference type="EMBL" id="LSTQ01000001">
    <property type="protein sequence ID" value="OAH32460.1"/>
    <property type="molecule type" value="Genomic_DNA"/>
</dbReference>
<feature type="transmembrane region" description="Helical" evidence="2">
    <location>
        <begin position="32"/>
        <end position="51"/>
    </location>
</feature>
<dbReference type="AlphaFoldDB" id="A0A177IUF5"/>
<proteinExistence type="predicted"/>
<feature type="region of interest" description="Disordered" evidence="1">
    <location>
        <begin position="60"/>
        <end position="89"/>
    </location>
</feature>
<feature type="compositionally biased region" description="Polar residues" evidence="1">
    <location>
        <begin position="60"/>
        <end position="77"/>
    </location>
</feature>
<dbReference type="STRING" id="1705.CA21670_09280"/>
<evidence type="ECO:0000256" key="1">
    <source>
        <dbReference type="SAM" id="MobiDB-lite"/>
    </source>
</evidence>
<keyword evidence="5" id="KW-1185">Reference proteome</keyword>
<dbReference type="Proteomes" id="UP000076947">
    <property type="component" value="Unassembled WGS sequence"/>
</dbReference>
<dbReference type="RefSeq" id="WP_066836812.1">
    <property type="nucleotide sequence ID" value="NZ_LSTQ01000001.1"/>
</dbReference>
<feature type="domain" description="DUF3152" evidence="3">
    <location>
        <begin position="103"/>
        <end position="311"/>
    </location>
</feature>
<evidence type="ECO:0000313" key="5">
    <source>
        <dbReference type="Proteomes" id="UP000076947"/>
    </source>
</evidence>
<keyword evidence="2" id="KW-0472">Membrane</keyword>
<keyword evidence="2" id="KW-1133">Transmembrane helix</keyword>
<dbReference type="Pfam" id="PF11350">
    <property type="entry name" value="DUF3152"/>
    <property type="match status" value="1"/>
</dbReference>
<dbReference type="SUPFAM" id="SSF55486">
    <property type="entry name" value="Metalloproteases ('zincins'), catalytic domain"/>
    <property type="match status" value="1"/>
</dbReference>
<organism evidence="4 5">
    <name type="scientific">Corynebacterium stationis</name>
    <dbReference type="NCBI Taxonomy" id="1705"/>
    <lineage>
        <taxon>Bacteria</taxon>
        <taxon>Bacillati</taxon>
        <taxon>Actinomycetota</taxon>
        <taxon>Actinomycetes</taxon>
        <taxon>Mycobacteriales</taxon>
        <taxon>Corynebacteriaceae</taxon>
        <taxon>Corynebacterium</taxon>
    </lineage>
</organism>
<gene>
    <name evidence="4" type="ORF">AYJ05_01920</name>
</gene>
<comment type="caution">
    <text evidence="4">The sequence shown here is derived from an EMBL/GenBank/DDBJ whole genome shotgun (WGS) entry which is preliminary data.</text>
</comment>
<dbReference type="InterPro" id="IPR022603">
    <property type="entry name" value="DUF3152"/>
</dbReference>
<accession>A0A177IUF5</accession>
<keyword evidence="2" id="KW-0812">Transmembrane</keyword>